<dbReference type="Gene3D" id="1.10.12.10">
    <property type="entry name" value="Lyase 2-enoyl-coa Hydratase, Chain A, domain 2"/>
    <property type="match status" value="1"/>
</dbReference>
<dbReference type="FunFam" id="3.90.226.10:FF:000009">
    <property type="entry name" value="Carnitinyl-CoA dehydratase"/>
    <property type="match status" value="1"/>
</dbReference>
<keyword evidence="5" id="KW-1185">Reference proteome</keyword>
<proteinExistence type="inferred from homology"/>
<evidence type="ECO:0000256" key="1">
    <source>
        <dbReference type="ARBA" id="ARBA00005254"/>
    </source>
</evidence>
<dbReference type="AlphaFoldDB" id="A0AAD9MJK5"/>
<name>A0AAD9MJK5_PROWI</name>
<evidence type="ECO:0008006" key="6">
    <source>
        <dbReference type="Google" id="ProtNLM"/>
    </source>
</evidence>
<comment type="caution">
    <text evidence="4">The sequence shown here is derived from an EMBL/GenBank/DDBJ whole genome shotgun (WGS) entry which is preliminary data.</text>
</comment>
<dbReference type="InterPro" id="IPR029045">
    <property type="entry name" value="ClpP/crotonase-like_dom_sf"/>
</dbReference>
<evidence type="ECO:0000256" key="2">
    <source>
        <dbReference type="ARBA" id="ARBA00023239"/>
    </source>
</evidence>
<evidence type="ECO:0000313" key="4">
    <source>
        <dbReference type="EMBL" id="KAK2076680.1"/>
    </source>
</evidence>
<dbReference type="Proteomes" id="UP001255856">
    <property type="component" value="Unassembled WGS sequence"/>
</dbReference>
<dbReference type="GO" id="GO:0016836">
    <property type="term" value="F:hydro-lyase activity"/>
    <property type="evidence" value="ECO:0007669"/>
    <property type="project" value="UniProtKB-ARBA"/>
</dbReference>
<dbReference type="PANTHER" id="PTHR11941:SF54">
    <property type="entry name" value="ENOYL-COA HYDRATASE, MITOCHONDRIAL"/>
    <property type="match status" value="1"/>
</dbReference>
<evidence type="ECO:0000256" key="3">
    <source>
        <dbReference type="RuleBase" id="RU003707"/>
    </source>
</evidence>
<dbReference type="PANTHER" id="PTHR11941">
    <property type="entry name" value="ENOYL-COA HYDRATASE-RELATED"/>
    <property type="match status" value="1"/>
</dbReference>
<dbReference type="GO" id="GO:0006635">
    <property type="term" value="P:fatty acid beta-oxidation"/>
    <property type="evidence" value="ECO:0007669"/>
    <property type="project" value="TreeGrafter"/>
</dbReference>
<dbReference type="InterPro" id="IPR001753">
    <property type="entry name" value="Enoyl-CoA_hydra/iso"/>
</dbReference>
<keyword evidence="2" id="KW-0456">Lyase</keyword>
<sequence length="341" mass="35979">MSALRIASRCLRPYLARAGRTSLAQSPLGIPALSQAPCKLGASLMRDTGSSGRTSSGGHIGAAGYASSATSASGELETLKESLTSLLVDLDEATGVVTLTLHRPKQLNALNSTLMHELTKTLEFLDRQHSGARVFILTGSGHKAFAAGADIKEMAPVGYSEAFNGAILEGWERIRAIRKPIIAAVNGFALGGGCELAMLADIIVASENASFGQPEIKLGVIPGMGGTQRLTRAIGKSRAMELMLTGDSIGAEEAKSLGLVSRVVPAGELLDDVRAMAEKIARHSVPVAIKAKDCINQAYELSLAEGVKYEKREFWGAFALEDKKEGMAAFVEKRPPNFVDA</sequence>
<evidence type="ECO:0000313" key="5">
    <source>
        <dbReference type="Proteomes" id="UP001255856"/>
    </source>
</evidence>
<dbReference type="FunFam" id="1.10.12.10:FF:000001">
    <property type="entry name" value="Probable enoyl-CoA hydratase, mitochondrial"/>
    <property type="match status" value="1"/>
</dbReference>
<dbReference type="SUPFAM" id="SSF52096">
    <property type="entry name" value="ClpP/crotonase"/>
    <property type="match status" value="1"/>
</dbReference>
<accession>A0AAD9MJK5</accession>
<comment type="similarity">
    <text evidence="1 3">Belongs to the enoyl-CoA hydratase/isomerase family.</text>
</comment>
<reference evidence="4" key="1">
    <citation type="submission" date="2021-01" db="EMBL/GenBank/DDBJ databases">
        <authorList>
            <person name="Eckstrom K.M.E."/>
        </authorList>
    </citation>
    <scope>NUCLEOTIDE SEQUENCE</scope>
    <source>
        <strain evidence="4">UVCC 0001</strain>
    </source>
</reference>
<dbReference type="Pfam" id="PF00378">
    <property type="entry name" value="ECH_1"/>
    <property type="match status" value="1"/>
</dbReference>
<dbReference type="CDD" id="cd06558">
    <property type="entry name" value="crotonase-like"/>
    <property type="match status" value="1"/>
</dbReference>
<protein>
    <recommendedName>
        <fullName evidence="6">Enoyl-CoA hydratase</fullName>
    </recommendedName>
</protein>
<dbReference type="EMBL" id="JASFZW010000009">
    <property type="protein sequence ID" value="KAK2076680.1"/>
    <property type="molecule type" value="Genomic_DNA"/>
</dbReference>
<dbReference type="PROSITE" id="PS00166">
    <property type="entry name" value="ENOYL_COA_HYDRATASE"/>
    <property type="match status" value="1"/>
</dbReference>
<gene>
    <name evidence="4" type="ORF">QBZ16_005440</name>
</gene>
<organism evidence="4 5">
    <name type="scientific">Prototheca wickerhamii</name>
    <dbReference type="NCBI Taxonomy" id="3111"/>
    <lineage>
        <taxon>Eukaryota</taxon>
        <taxon>Viridiplantae</taxon>
        <taxon>Chlorophyta</taxon>
        <taxon>core chlorophytes</taxon>
        <taxon>Trebouxiophyceae</taxon>
        <taxon>Chlorellales</taxon>
        <taxon>Chlorellaceae</taxon>
        <taxon>Prototheca</taxon>
    </lineage>
</organism>
<dbReference type="InterPro" id="IPR018376">
    <property type="entry name" value="Enoyl-CoA_hyd/isom_CS"/>
</dbReference>
<dbReference type="Gene3D" id="3.90.226.10">
    <property type="entry name" value="2-enoyl-CoA Hydratase, Chain A, domain 1"/>
    <property type="match status" value="1"/>
</dbReference>
<dbReference type="InterPro" id="IPR014748">
    <property type="entry name" value="Enoyl-CoA_hydra_C"/>
</dbReference>